<evidence type="ECO:0000313" key="1">
    <source>
        <dbReference type="EMBL" id="ARU55375.1"/>
    </source>
</evidence>
<accession>A0A1Y0I789</accession>
<dbReference type="Proteomes" id="UP000196027">
    <property type="component" value="Chromosome"/>
</dbReference>
<evidence type="ECO:0008006" key="3">
    <source>
        <dbReference type="Google" id="ProtNLM"/>
    </source>
</evidence>
<organism evidence="1 2">
    <name type="scientific">Oleiphilus messinensis</name>
    <dbReference type="NCBI Taxonomy" id="141451"/>
    <lineage>
        <taxon>Bacteria</taxon>
        <taxon>Pseudomonadati</taxon>
        <taxon>Pseudomonadota</taxon>
        <taxon>Gammaproteobacteria</taxon>
        <taxon>Oceanospirillales</taxon>
        <taxon>Oleiphilaceae</taxon>
        <taxon>Oleiphilus</taxon>
    </lineage>
</organism>
<dbReference type="AlphaFoldDB" id="A0A1Y0I789"/>
<dbReference type="RefSeq" id="WP_087460491.1">
    <property type="nucleotide sequence ID" value="NZ_CP021425.1"/>
</dbReference>
<name>A0A1Y0I789_9GAMM</name>
<protein>
    <recommendedName>
        <fullName evidence="3">Phosphodiester glycosidase domain-containing protein</fullName>
    </recommendedName>
</protein>
<dbReference type="KEGG" id="ome:OLMES_1296"/>
<keyword evidence="2" id="KW-1185">Reference proteome</keyword>
<dbReference type="EMBL" id="CP021425">
    <property type="protein sequence ID" value="ARU55375.1"/>
    <property type="molecule type" value="Genomic_DNA"/>
</dbReference>
<dbReference type="OrthoDB" id="130261at135619"/>
<evidence type="ECO:0000313" key="2">
    <source>
        <dbReference type="Proteomes" id="UP000196027"/>
    </source>
</evidence>
<reference evidence="1 2" key="1">
    <citation type="submission" date="2017-05" db="EMBL/GenBank/DDBJ databases">
        <title>Genomic insights into alkan degradation activity of Oleiphilus messinensis.</title>
        <authorList>
            <person name="Kozyavkin S.A."/>
            <person name="Slesarev A.I."/>
            <person name="Golyshin P.N."/>
            <person name="Korzhenkov A."/>
            <person name="Golyshina O.N."/>
            <person name="Toshchakov S.V."/>
        </authorList>
    </citation>
    <scope>NUCLEOTIDE SEQUENCE [LARGE SCALE GENOMIC DNA]</scope>
    <source>
        <strain evidence="1 2">ME102</strain>
    </source>
</reference>
<proteinExistence type="predicted"/>
<sequence>MAKNTLESATSLHLGDSTVWKKFQSASSAKQIGFFKAPLPSGGPLYIVSLSSQIKMIPFVRTDEELFDRTAKRESKANKFRVVINGPTYGLTNSGKLDAVVGSDPVLAKETLQQGLIVQNRRVIGGTKSNMYYIANYPGASTKYKFGSGFAPSGAMGAVGNVGPLILNGLPFGRVNKYVPEQPDAAKVGEPSLKHAPHLVQRSNKRFDIMSDLPDPVGKIVVGYRQDIGQMLILVQPHNTRGISISGLRGIAQYLKLDSAVYLDGSDSVLLMIDDEILLAQGSNKNETNVTGIGFVY</sequence>
<gene>
    <name evidence="1" type="ORF">OLMES_1296</name>
</gene>